<accession>A0A8S1P0Q9</accession>
<proteinExistence type="predicted"/>
<organism evidence="1 2">
    <name type="scientific">Paramecium sonneborni</name>
    <dbReference type="NCBI Taxonomy" id="65129"/>
    <lineage>
        <taxon>Eukaryota</taxon>
        <taxon>Sar</taxon>
        <taxon>Alveolata</taxon>
        <taxon>Ciliophora</taxon>
        <taxon>Intramacronucleata</taxon>
        <taxon>Oligohymenophorea</taxon>
        <taxon>Peniculida</taxon>
        <taxon>Parameciidae</taxon>
        <taxon>Paramecium</taxon>
    </lineage>
</organism>
<dbReference type="AlphaFoldDB" id="A0A8S1P0Q9"/>
<dbReference type="EMBL" id="CAJJDN010000066">
    <property type="protein sequence ID" value="CAD8096306.1"/>
    <property type="molecule type" value="Genomic_DNA"/>
</dbReference>
<keyword evidence="2" id="KW-1185">Reference proteome</keyword>
<sequence length="41" mass="5309">MIEIKFYVEMNDMKKQQYLLYLRLESYEYIKKIFIKQWKNV</sequence>
<evidence type="ECO:0000313" key="1">
    <source>
        <dbReference type="EMBL" id="CAD8096306.1"/>
    </source>
</evidence>
<reference evidence="1" key="1">
    <citation type="submission" date="2021-01" db="EMBL/GenBank/DDBJ databases">
        <authorList>
            <consortium name="Genoscope - CEA"/>
            <person name="William W."/>
        </authorList>
    </citation>
    <scope>NUCLEOTIDE SEQUENCE</scope>
</reference>
<dbReference type="Proteomes" id="UP000692954">
    <property type="component" value="Unassembled WGS sequence"/>
</dbReference>
<evidence type="ECO:0000313" key="2">
    <source>
        <dbReference type="Proteomes" id="UP000692954"/>
    </source>
</evidence>
<comment type="caution">
    <text evidence="1">The sequence shown here is derived from an EMBL/GenBank/DDBJ whole genome shotgun (WGS) entry which is preliminary data.</text>
</comment>
<protein>
    <submittedName>
        <fullName evidence="1">Uncharacterized protein</fullName>
    </submittedName>
</protein>
<gene>
    <name evidence="1" type="ORF">PSON_ATCC_30995.1.T0660096</name>
</gene>
<name>A0A8S1P0Q9_9CILI</name>